<dbReference type="RefSeq" id="WP_394820055.1">
    <property type="nucleotide sequence ID" value="NZ_JAWJZY010000003.1"/>
</dbReference>
<protein>
    <recommendedName>
        <fullName evidence="6">Cytosol aminopeptidase domain-containing protein</fullName>
    </recommendedName>
</protein>
<keyword evidence="3" id="KW-0645">Protease</keyword>
<proteinExistence type="inferred from homology"/>
<evidence type="ECO:0000259" key="6">
    <source>
        <dbReference type="PROSITE" id="PS00631"/>
    </source>
</evidence>
<dbReference type="PANTHER" id="PTHR11963:SF20">
    <property type="entry name" value="PEPTIDASE B"/>
    <property type="match status" value="1"/>
</dbReference>
<dbReference type="PANTHER" id="PTHR11963">
    <property type="entry name" value="LEUCINE AMINOPEPTIDASE-RELATED"/>
    <property type="match status" value="1"/>
</dbReference>
<dbReference type="InterPro" id="IPR043472">
    <property type="entry name" value="Macro_dom-like"/>
</dbReference>
<name>A0ABU7U4R0_9PROT</name>
<dbReference type="PRINTS" id="PR00481">
    <property type="entry name" value="LAMNOPPTDASE"/>
</dbReference>
<evidence type="ECO:0000313" key="7">
    <source>
        <dbReference type="EMBL" id="MEE8659218.1"/>
    </source>
</evidence>
<keyword evidence="5" id="KW-0464">Manganese</keyword>
<accession>A0ABU7U4R0</accession>
<dbReference type="SUPFAM" id="SSF53187">
    <property type="entry name" value="Zn-dependent exopeptidases"/>
    <property type="match status" value="1"/>
</dbReference>
<keyword evidence="8" id="KW-1185">Reference proteome</keyword>
<sequence>MRHDLSLCIASPEEAARIISLIPPGCDPADILGRHWPYLEAQRQGQRHDHIVLIPAEDGVARAVFLCPAKMGPGAGMFGALAHGLPPGAWRLDASAFPEAARQDVLGNAFIGFCMGAYKASLRPNDPSRAPRIVLDDALKTCLPLAESIWLGRDLINAPANLLGPTELAAAARAALQPLNAHVTIMDGDDLTENYPCLAAVGAGASRAPRVVVARWAHPEATAQTPLVSLVGKGVCFDSGGLDIKPSSAMRRMKKDMGGAALMLALMTLLIRKAVPLRIELRLGCVENSVSGTAMRPGDVLRTRAGLLVEVDNTDAEGRLVLSDLLTEASESSPDYLIDAATLTGAARVALGPDLPALFGNDDPFCDALLEAGREYGDPMWRLPLWHEYDAWLSSEIADCSNAASIPMAGAVTAALFLEKFIKTPVKWAHIDSYAWNDSARPGHPAGGETRGLRALYHAITRHCCGGAGGTGSRNPVRAKNIPI</sequence>
<keyword evidence="2" id="KW-0031">Aminopeptidase</keyword>
<feature type="domain" description="Cytosol aminopeptidase" evidence="6">
    <location>
        <begin position="313"/>
        <end position="320"/>
    </location>
</feature>
<dbReference type="EMBL" id="JAWJZY010000003">
    <property type="protein sequence ID" value="MEE8659218.1"/>
    <property type="molecule type" value="Genomic_DNA"/>
</dbReference>
<evidence type="ECO:0000256" key="5">
    <source>
        <dbReference type="ARBA" id="ARBA00023211"/>
    </source>
</evidence>
<dbReference type="Pfam" id="PF00883">
    <property type="entry name" value="Peptidase_M17"/>
    <property type="match status" value="1"/>
</dbReference>
<evidence type="ECO:0000256" key="1">
    <source>
        <dbReference type="ARBA" id="ARBA00009528"/>
    </source>
</evidence>
<dbReference type="Gene3D" id="3.40.220.10">
    <property type="entry name" value="Leucine Aminopeptidase, subunit E, domain 1"/>
    <property type="match status" value="1"/>
</dbReference>
<dbReference type="Proteomes" id="UP001312908">
    <property type="component" value="Unassembled WGS sequence"/>
</dbReference>
<keyword evidence="4" id="KW-0378">Hydrolase</keyword>
<evidence type="ECO:0000256" key="4">
    <source>
        <dbReference type="ARBA" id="ARBA00022801"/>
    </source>
</evidence>
<dbReference type="Gene3D" id="3.40.630.10">
    <property type="entry name" value="Zn peptidases"/>
    <property type="match status" value="1"/>
</dbReference>
<evidence type="ECO:0000256" key="2">
    <source>
        <dbReference type="ARBA" id="ARBA00022438"/>
    </source>
</evidence>
<gene>
    <name evidence="7" type="ORF">DOFOFD_09355</name>
</gene>
<evidence type="ECO:0000313" key="8">
    <source>
        <dbReference type="Proteomes" id="UP001312908"/>
    </source>
</evidence>
<organism evidence="7 8">
    <name type="scientific">Sorlinia euscelidii</name>
    <dbReference type="NCBI Taxonomy" id="3081148"/>
    <lineage>
        <taxon>Bacteria</taxon>
        <taxon>Pseudomonadati</taxon>
        <taxon>Pseudomonadota</taxon>
        <taxon>Alphaproteobacteria</taxon>
        <taxon>Acetobacterales</taxon>
        <taxon>Acetobacteraceae</taxon>
        <taxon>Sorlinia</taxon>
    </lineage>
</organism>
<dbReference type="CDD" id="cd00433">
    <property type="entry name" value="Peptidase_M17"/>
    <property type="match status" value="1"/>
</dbReference>
<reference evidence="7 8" key="1">
    <citation type="submission" date="2023-10" db="EMBL/GenBank/DDBJ databases">
        <title>Sorlinia euscelidii gen. nov., sp. nov., an acetic acid bacteria isolated from the gut of Euscelidius variegatus emitter.</title>
        <authorList>
            <person name="Michoud G."/>
            <person name="Marasco R."/>
            <person name="Seferji K."/>
            <person name="Gonella E."/>
            <person name="Garuglieri E."/>
            <person name="Alma A."/>
            <person name="Mapelli F."/>
            <person name="Borin S."/>
            <person name="Daffonchio D."/>
            <person name="Crotti E."/>
        </authorList>
    </citation>
    <scope>NUCLEOTIDE SEQUENCE [LARGE SCALE GENOMIC DNA]</scope>
    <source>
        <strain evidence="7 8">EV16P</strain>
    </source>
</reference>
<dbReference type="InterPro" id="IPR000819">
    <property type="entry name" value="Peptidase_M17_C"/>
</dbReference>
<comment type="caution">
    <text evidence="7">The sequence shown here is derived from an EMBL/GenBank/DDBJ whole genome shotgun (WGS) entry which is preliminary data.</text>
</comment>
<evidence type="ECO:0000256" key="3">
    <source>
        <dbReference type="ARBA" id="ARBA00022670"/>
    </source>
</evidence>
<dbReference type="InterPro" id="IPR011356">
    <property type="entry name" value="Leucine_aapep/pepB"/>
</dbReference>
<dbReference type="PROSITE" id="PS00631">
    <property type="entry name" value="CYTOSOL_AP"/>
    <property type="match status" value="1"/>
</dbReference>
<comment type="similarity">
    <text evidence="1">Belongs to the peptidase M17 family.</text>
</comment>